<feature type="transmembrane region" description="Helical" evidence="10">
    <location>
        <begin position="396"/>
        <end position="413"/>
    </location>
</feature>
<feature type="transmembrane region" description="Helical" evidence="10">
    <location>
        <begin position="311"/>
        <end position="335"/>
    </location>
</feature>
<dbReference type="InterPro" id="IPR014756">
    <property type="entry name" value="Ig_E-set"/>
</dbReference>
<comment type="caution">
    <text evidence="13">The sequence shown here is derived from an EMBL/GenBank/DDBJ whole genome shotgun (WGS) entry which is preliminary data.</text>
</comment>
<feature type="domain" description="CopC" evidence="11">
    <location>
        <begin position="37"/>
        <end position="133"/>
    </location>
</feature>
<dbReference type="InterPro" id="IPR007348">
    <property type="entry name" value="CopC_dom"/>
</dbReference>
<sequence length="673" mass="70532">MPMRTRDSSGRRLATLAVCCAIVVLVLAAVAMPVAGHAYLSDSDPANGDRLEALPETVTLEFSGDGVQVADVTVTGPDGEDVSGDAVIDPDDDRLVSVSLERDDTDADGIYTVDWEILAEDGHTTAGSFFFSVGDEPVDRESVLEAYADDEDDVSIATTAAKGALLLAVVALVGVPVTAAVAVYPVVGRFGVAPSVVDRRLTRVLAGAGVVLFGAVLALGVARSASIGSSGLSLEAIRTFAATPLGHVWLVQLLVAALVATGLLAGVRGSLDRRYWLGSSLAGAVVVQATVSWTSHSATLVDRLQGVTVDFAHVAGAGLWLGGLCVLAAVLPTVLADAEAGDRDRLAADAIRRYSIVALTGVTLALLTGLILAVWHAPTLAHLAETTYGTALSAKVLLVVAALGLGGFTRFVLLRRLDPDRERSALERRVRGRGSSGRGSDGRVRENGGREAGDDPTVDETASTTSTLVTRVLSLEVALLVLVVVLSGLLTSTPTAVVAEQTDAGDPVTLEREYDDGIVELTVGSPSVWGEHGSAFVDEGEPVVFDVTFTSASDGDPLESDRPVTILAHNERADTQLQFDLEATEEPGTYSTVQTLPDPLWWELRVSGSPEGTYVSEWVDVYAVPDGHEHVHEYAPLEETGFTHLLRIGAIVVGITGSLAVAVETVRFGRRQR</sequence>
<evidence type="ECO:0000256" key="8">
    <source>
        <dbReference type="ARBA" id="ARBA00023136"/>
    </source>
</evidence>
<dbReference type="EMBL" id="JAOPKB010000013">
    <property type="protein sequence ID" value="MCU4974630.1"/>
    <property type="molecule type" value="Genomic_DNA"/>
</dbReference>
<dbReference type="InterPro" id="IPR008457">
    <property type="entry name" value="Cu-R_CopD_dom"/>
</dbReference>
<evidence type="ECO:0000256" key="9">
    <source>
        <dbReference type="SAM" id="MobiDB-lite"/>
    </source>
</evidence>
<dbReference type="PANTHER" id="PTHR34820">
    <property type="entry name" value="INNER MEMBRANE PROTEIN YEBZ"/>
    <property type="match status" value="1"/>
</dbReference>
<evidence type="ECO:0000313" key="13">
    <source>
        <dbReference type="EMBL" id="MCU4974630.1"/>
    </source>
</evidence>
<keyword evidence="8 10" id="KW-0472">Membrane</keyword>
<dbReference type="Proteomes" id="UP001320972">
    <property type="component" value="Unassembled WGS sequence"/>
</dbReference>
<reference evidence="13 14" key="1">
    <citation type="submission" date="2022-09" db="EMBL/GenBank/DDBJ databases">
        <title>Enrichment on poylsaccharides allowed isolation of novel metabolic and taxonomic groups of Haloarchaea.</title>
        <authorList>
            <person name="Sorokin D.Y."/>
            <person name="Elcheninov A.G."/>
            <person name="Khizhniak T.V."/>
            <person name="Kolganova T.V."/>
            <person name="Kublanov I.V."/>
        </authorList>
    </citation>
    <scope>NUCLEOTIDE SEQUENCE [LARGE SCALE GENOMIC DNA]</scope>
    <source>
        <strain evidence="13 14">AArc-m2/3/4</strain>
    </source>
</reference>
<evidence type="ECO:0000256" key="4">
    <source>
        <dbReference type="ARBA" id="ARBA00022723"/>
    </source>
</evidence>
<accession>A0ABT2QI65</accession>
<dbReference type="RefSeq" id="WP_338008655.1">
    <property type="nucleotide sequence ID" value="NZ_JAOPKB010000013.1"/>
</dbReference>
<keyword evidence="14" id="KW-1185">Reference proteome</keyword>
<dbReference type="PANTHER" id="PTHR34820:SF4">
    <property type="entry name" value="INNER MEMBRANE PROTEIN YEBZ"/>
    <property type="match status" value="1"/>
</dbReference>
<feature type="region of interest" description="Disordered" evidence="9">
    <location>
        <begin position="425"/>
        <end position="462"/>
    </location>
</feature>
<feature type="domain" description="Copper resistance protein D" evidence="12">
    <location>
        <begin position="350"/>
        <end position="427"/>
    </location>
</feature>
<comment type="subcellular location">
    <subcellularLocation>
        <location evidence="1">Cell membrane</location>
        <topology evidence="1">Multi-pass membrane protein</topology>
    </subcellularLocation>
</comment>
<dbReference type="SUPFAM" id="SSF81296">
    <property type="entry name" value="E set domains"/>
    <property type="match status" value="1"/>
</dbReference>
<feature type="transmembrane region" description="Helical" evidence="10">
    <location>
        <begin position="246"/>
        <end position="267"/>
    </location>
</feature>
<evidence type="ECO:0000256" key="7">
    <source>
        <dbReference type="ARBA" id="ARBA00023008"/>
    </source>
</evidence>
<keyword evidence="2" id="KW-1003">Cell membrane</keyword>
<dbReference type="Pfam" id="PF04234">
    <property type="entry name" value="CopC"/>
    <property type="match status" value="1"/>
</dbReference>
<feature type="transmembrane region" description="Helical" evidence="10">
    <location>
        <begin position="644"/>
        <end position="663"/>
    </location>
</feature>
<evidence type="ECO:0000256" key="1">
    <source>
        <dbReference type="ARBA" id="ARBA00004651"/>
    </source>
</evidence>
<evidence type="ECO:0000256" key="3">
    <source>
        <dbReference type="ARBA" id="ARBA00022692"/>
    </source>
</evidence>
<evidence type="ECO:0000256" key="10">
    <source>
        <dbReference type="SAM" id="Phobius"/>
    </source>
</evidence>
<dbReference type="InterPro" id="IPR014755">
    <property type="entry name" value="Cu-Rt/internalin_Ig-like"/>
</dbReference>
<keyword evidence="4" id="KW-0479">Metal-binding</keyword>
<gene>
    <name evidence="13" type="ORF">OB955_18070</name>
</gene>
<evidence type="ECO:0000256" key="6">
    <source>
        <dbReference type="ARBA" id="ARBA00022989"/>
    </source>
</evidence>
<evidence type="ECO:0000259" key="12">
    <source>
        <dbReference type="Pfam" id="PF05425"/>
    </source>
</evidence>
<feature type="transmembrane region" description="Helical" evidence="10">
    <location>
        <begin position="274"/>
        <end position="291"/>
    </location>
</feature>
<feature type="transmembrane region" description="Helical" evidence="10">
    <location>
        <begin position="204"/>
        <end position="226"/>
    </location>
</feature>
<protein>
    <submittedName>
        <fullName evidence="13">Copper resistance protein CopC</fullName>
    </submittedName>
</protein>
<evidence type="ECO:0000313" key="14">
    <source>
        <dbReference type="Proteomes" id="UP001320972"/>
    </source>
</evidence>
<proteinExistence type="predicted"/>
<feature type="transmembrane region" description="Helical" evidence="10">
    <location>
        <begin position="356"/>
        <end position="376"/>
    </location>
</feature>
<dbReference type="InterPro" id="IPR032694">
    <property type="entry name" value="CopC/D"/>
</dbReference>
<keyword evidence="6 10" id="KW-1133">Transmembrane helix</keyword>
<keyword evidence="7" id="KW-0186">Copper</keyword>
<keyword evidence="3 10" id="KW-0812">Transmembrane</keyword>
<feature type="transmembrane region" description="Helical" evidence="10">
    <location>
        <begin position="165"/>
        <end position="192"/>
    </location>
</feature>
<feature type="transmembrane region" description="Helical" evidence="10">
    <location>
        <begin position="472"/>
        <end position="490"/>
    </location>
</feature>
<evidence type="ECO:0000259" key="11">
    <source>
        <dbReference type="Pfam" id="PF04234"/>
    </source>
</evidence>
<feature type="compositionally biased region" description="Basic and acidic residues" evidence="9">
    <location>
        <begin position="440"/>
        <end position="453"/>
    </location>
</feature>
<dbReference type="Gene3D" id="2.60.40.1220">
    <property type="match status" value="1"/>
</dbReference>
<keyword evidence="5" id="KW-0732">Signal</keyword>
<dbReference type="Pfam" id="PF05425">
    <property type="entry name" value="CopD"/>
    <property type="match status" value="1"/>
</dbReference>
<evidence type="ECO:0000256" key="5">
    <source>
        <dbReference type="ARBA" id="ARBA00022729"/>
    </source>
</evidence>
<name>A0ABT2QI65_9EURY</name>
<organism evidence="13 14">
    <name type="scientific">Natronoglomus mannanivorans</name>
    <dbReference type="NCBI Taxonomy" id="2979990"/>
    <lineage>
        <taxon>Archaea</taxon>
        <taxon>Methanobacteriati</taxon>
        <taxon>Methanobacteriota</taxon>
        <taxon>Stenosarchaea group</taxon>
        <taxon>Halobacteria</taxon>
        <taxon>Halobacteriales</taxon>
        <taxon>Natrialbaceae</taxon>
        <taxon>Natronoglomus</taxon>
    </lineage>
</organism>
<evidence type="ECO:0000256" key="2">
    <source>
        <dbReference type="ARBA" id="ARBA00022475"/>
    </source>
</evidence>